<dbReference type="EMBL" id="CAKLCM010000004">
    <property type="protein sequence ID" value="CAH0531161.1"/>
    <property type="molecule type" value="Genomic_DNA"/>
</dbReference>
<accession>A0ABM8ZP86</accession>
<name>A0ABM8ZP86_9VIBR</name>
<dbReference type="InterPro" id="IPR013046">
    <property type="entry name" value="GpV/Gp45"/>
</dbReference>
<evidence type="ECO:0000313" key="2">
    <source>
        <dbReference type="Proteomes" id="UP000838160"/>
    </source>
</evidence>
<reference evidence="1" key="1">
    <citation type="submission" date="2021-12" db="EMBL/GenBank/DDBJ databases">
        <authorList>
            <person name="Rodrigo-Torres L."/>
            <person name="Arahal R. D."/>
            <person name="Lucena T."/>
        </authorList>
    </citation>
    <scope>NUCLEOTIDE SEQUENCE</scope>
    <source>
        <strain evidence="1">CECT 8226</strain>
    </source>
</reference>
<gene>
    <name evidence="1" type="ORF">VHP8226_04131</name>
</gene>
<dbReference type="InterPro" id="IPR037026">
    <property type="entry name" value="Vgr_OB-fold_dom_sf"/>
</dbReference>
<protein>
    <recommendedName>
        <fullName evidence="3">Gp5/Type VI secretion system Vgr protein OB-fold domain-containing protein</fullName>
    </recommendedName>
</protein>
<dbReference type="Proteomes" id="UP000838160">
    <property type="component" value="Unassembled WGS sequence"/>
</dbReference>
<evidence type="ECO:0008006" key="3">
    <source>
        <dbReference type="Google" id="ProtNLM"/>
    </source>
</evidence>
<dbReference type="Gene3D" id="2.40.50.230">
    <property type="entry name" value="Gp5 N-terminal domain"/>
    <property type="match status" value="1"/>
</dbReference>
<organism evidence="1 2">
    <name type="scientific">Vibrio hippocampi</name>
    <dbReference type="NCBI Taxonomy" id="654686"/>
    <lineage>
        <taxon>Bacteria</taxon>
        <taxon>Pseudomonadati</taxon>
        <taxon>Pseudomonadota</taxon>
        <taxon>Gammaproteobacteria</taxon>
        <taxon>Vibrionales</taxon>
        <taxon>Vibrionaceae</taxon>
        <taxon>Vibrio</taxon>
    </lineage>
</organism>
<sequence>MDLEERVSELERKLEEVFVRGIIEESNPVERWVVVSYGTEESPMKTGKLPVKPIRSGKAIVWWFPEVGEAVTVISPGDLRFGEVFPGSYYSERSAPSDDPDLFLVEFGDGSKVSHHRGTHKLELINMGDVEATIEGNVTGLIKGDVTATVEGNVTGTIKGTTTATFEKDLSATVKGNATVNCDKNVSVAAKGAIDVHTDQTLTVKSAGAMSLATDADMDVTAGGNMTFSASRIDFN</sequence>
<comment type="caution">
    <text evidence="1">The sequence shown here is derived from an EMBL/GenBank/DDBJ whole genome shotgun (WGS) entry which is preliminary data.</text>
</comment>
<keyword evidence="2" id="KW-1185">Reference proteome</keyword>
<dbReference type="SUPFAM" id="SSF69349">
    <property type="entry name" value="Phage fibre proteins"/>
    <property type="match status" value="1"/>
</dbReference>
<evidence type="ECO:0000313" key="1">
    <source>
        <dbReference type="EMBL" id="CAH0531161.1"/>
    </source>
</evidence>
<dbReference type="NCBIfam" id="TIGR01644">
    <property type="entry name" value="phage_P2_V"/>
    <property type="match status" value="1"/>
</dbReference>
<proteinExistence type="predicted"/>
<dbReference type="RefSeq" id="WP_237487196.1">
    <property type="nucleotide sequence ID" value="NZ_CAKLCM010000004.1"/>
</dbReference>